<dbReference type="NCBIfam" id="TIGR03939">
    <property type="entry name" value="PGA_TPR_OMP"/>
    <property type="match status" value="1"/>
</dbReference>
<dbReference type="Pfam" id="PF01522">
    <property type="entry name" value="Polysacc_deac_1"/>
    <property type="match status" value="1"/>
</dbReference>
<dbReference type="InterPro" id="IPR023870">
    <property type="entry name" value="PGA_export_porin_PgaA"/>
</dbReference>
<accession>A0A486TM27</accession>
<dbReference type="InterPro" id="IPR051398">
    <property type="entry name" value="Polysacch_Deacetylase"/>
</dbReference>
<dbReference type="GO" id="GO:0043708">
    <property type="term" value="P:cell adhesion involved in biofilm formation"/>
    <property type="evidence" value="ECO:0007669"/>
    <property type="project" value="InterPro"/>
</dbReference>
<dbReference type="InterPro" id="IPR011330">
    <property type="entry name" value="Glyco_hydro/deAcase_b/a-brl"/>
</dbReference>
<sequence>MLCNGFLMNIWQIEMERSPYSNTLLFNRNTKLSLSIGLLLLFPALVQGADSLYDQQILQARQGQYAPFLSYLQQYQLRHALTPSQVADWLQVALWAGQDDEVVKVWRRYQVYMPIPARGTAAAAQALRNQKQWQTSLTLWQQALSQAPGSDDYRIGYIKTLADARKDGEALSEARRLVAEQASVAHLQTLSYVYLRLGKSWDQLLVDTQILDREPQNKTALASLMATLTRNRIDSPALGLANSVELTPAEKRNLQLNAAAELVRLADTPSREEKARYALARTALTQYDAMIAAWHPDPQAAPDIIRARIDRLGALYASAEYAQVIREYQSLIAQQQTVPDWAIGWVISSFIALKQIEPALTLIHQHPSWLTSQQNEEHELFYALLDTGQYPAAQRYVARLTRNAPYIRRLYGSPTPQPNDDWLTAQSLNVHYLAATNDLPQAEARMQRLAATAPGNQGLQIDYAALLQERGLPRAAERQLKAAESLEPASLQLERQQAWVALDLQEWRQMDLLADDVVARSPRDLNTQRLARAREIHHLSELRLSVGKGLHSDNPVSGTHDLSFETAIYSPPLADSWRLFGGHRFAEGNFEEGKGSRRQLFAGVEWRPRDYWGELELSSVNFHGENKPGVRLSAAHDVSDRWQLGGELERISQQTPLRALRNGLMLLIWLCLIFSVRAEEVPFLAPQQRPQLEANQPWPADRFLVLAYHDVEDDAADQRYLSVRTSALNEQIAWLLHNGYHAISVQDILDAHYGLKSLPPKAFLLSFDDGYSSFYTRVWPLLKAWNVPALWAPVGSWVDTPAGQPVNFGGLMTPRERFATWEMVRELSRSPLVEIGAHTWASHYGLPANPQGSREPAAANRGWDKTTGRYESDAQFTRRMTDDVQKVTAKIHEVAGKTPRAWVWPYGAASGSTLAIAKQQGYQLAFTLNDGLGNVKDLDNIPRLLIAGNPSLKAFASAVTQIQEADPVRVMHVDLDYVYDPNPVQQAKNIDKLVQREYDMKISHVFLQAFSDPQGDGTVKSLYFPNRWLPMRADLFNFVSWQLQTRGNVKVYAWMPVLAFDLASDLPRVQRWDPQTGKALLARQPYVRLSPWDPRVRQQITDIYEDLARHASFSGILFHDDAVLTDFEDVSPEAVAAWRQTGMAHDADPVPQRPQERQAWMRFKSQTLTRFTLDLRQAVQAIRGPQVKTARNLFALPILEPQSEAWFAQNLDDFLAAYDWTVPMAMPLMESVPIDASQAWLTRLVQAVARHPGALKKTIFELQARDWNRRQQNAIPDQQLADWMRLLRLNGVKNYGYYPDDFINNQPDISRIRPQFSSWWYPDHD</sequence>
<reference evidence="3" key="1">
    <citation type="submission" date="2019-03" db="EMBL/GenBank/DDBJ databases">
        <authorList>
            <consortium name="Pathogen Informatics"/>
        </authorList>
    </citation>
    <scope>NUCLEOTIDE SEQUENCE</scope>
    <source>
        <strain evidence="3">5012STDY7626355</strain>
    </source>
</reference>
<dbReference type="EC" id="3.5.1.-" evidence="3"/>
<evidence type="ECO:0000313" key="3">
    <source>
        <dbReference type="EMBL" id="VGM27290.1"/>
    </source>
</evidence>
<keyword evidence="1" id="KW-0732">Signal</keyword>
<dbReference type="EMBL" id="CAAHDC010000008">
    <property type="protein sequence ID" value="VGM27290.1"/>
    <property type="molecule type" value="Genomic_DNA"/>
</dbReference>
<dbReference type="NCBIfam" id="TIGR03938">
    <property type="entry name" value="deacetyl_PgaB"/>
    <property type="match status" value="1"/>
</dbReference>
<dbReference type="PANTHER" id="PTHR34216:SF7">
    <property type="entry name" value="POLY-BETA-1,6-N-ACETYL-D-GLUCOSAMINE N-DEACETYLASE"/>
    <property type="match status" value="1"/>
</dbReference>
<dbReference type="InterPro" id="IPR002509">
    <property type="entry name" value="NODB_dom"/>
</dbReference>
<dbReference type="PANTHER" id="PTHR34216">
    <property type="match status" value="1"/>
</dbReference>
<dbReference type="SUPFAM" id="SSF88713">
    <property type="entry name" value="Glycoside hydrolase/deacetylase"/>
    <property type="match status" value="1"/>
</dbReference>
<name>A0A486TM27_KLEPN</name>
<proteinExistence type="predicted"/>
<feature type="domain" description="NodB homology" evidence="2">
    <location>
        <begin position="761"/>
        <end position="1003"/>
    </location>
</feature>
<dbReference type="InterPro" id="IPR032772">
    <property type="entry name" value="PGA_deacetylase_PgaB_C"/>
</dbReference>
<dbReference type="GO" id="GO:1901515">
    <property type="term" value="F:poly-beta-1,6-N-acetyl-D-glucosamine transmembrane transporter activity"/>
    <property type="evidence" value="ECO:0007669"/>
    <property type="project" value="InterPro"/>
</dbReference>
<dbReference type="GO" id="GO:0005975">
    <property type="term" value="P:carbohydrate metabolic process"/>
    <property type="evidence" value="ECO:0007669"/>
    <property type="project" value="InterPro"/>
</dbReference>
<evidence type="ECO:0000259" key="2">
    <source>
        <dbReference type="PROSITE" id="PS51677"/>
    </source>
</evidence>
<dbReference type="PROSITE" id="PS51677">
    <property type="entry name" value="NODB"/>
    <property type="match status" value="1"/>
</dbReference>
<organism evidence="3">
    <name type="scientific">Klebsiella pneumoniae</name>
    <dbReference type="NCBI Taxonomy" id="573"/>
    <lineage>
        <taxon>Bacteria</taxon>
        <taxon>Pseudomonadati</taxon>
        <taxon>Pseudomonadota</taxon>
        <taxon>Gammaproteobacteria</taxon>
        <taxon>Enterobacterales</taxon>
        <taxon>Enterobacteriaceae</taxon>
        <taxon>Klebsiella/Raoultella group</taxon>
        <taxon>Klebsiella</taxon>
        <taxon>Klebsiella pneumoniae complex</taxon>
    </lineage>
</organism>
<evidence type="ECO:0000256" key="1">
    <source>
        <dbReference type="ARBA" id="ARBA00022729"/>
    </source>
</evidence>
<dbReference type="InterPro" id="IPR049003">
    <property type="entry name" value="PgaA_barrel"/>
</dbReference>
<dbReference type="Pfam" id="PF14883">
    <property type="entry name" value="GHL13"/>
    <property type="match status" value="1"/>
</dbReference>
<dbReference type="Gene3D" id="3.20.20.370">
    <property type="entry name" value="Glycoside hydrolase/deacetylase"/>
    <property type="match status" value="1"/>
</dbReference>
<dbReference type="NCBIfam" id="NF011177">
    <property type="entry name" value="PRK14582.1"/>
    <property type="match status" value="1"/>
</dbReference>
<keyword evidence="3" id="KW-0378">Hydrolase</keyword>
<dbReference type="Pfam" id="PF21197">
    <property type="entry name" value="PgaA_barrel"/>
    <property type="match status" value="1"/>
</dbReference>
<protein>
    <submittedName>
        <fullName evidence="3">Outer membrane N-deacetylase</fullName>
        <ecNumber evidence="3">3.5.1.-</ecNumber>
    </submittedName>
</protein>
<dbReference type="GO" id="GO:0016810">
    <property type="term" value="F:hydrolase activity, acting on carbon-nitrogen (but not peptide) bonds"/>
    <property type="evidence" value="ECO:0007669"/>
    <property type="project" value="InterPro"/>
</dbReference>
<dbReference type="InterPro" id="IPR023854">
    <property type="entry name" value="PGA_deacetylase_PgaB"/>
</dbReference>
<gene>
    <name evidence="3" type="primary">pgaB</name>
    <name evidence="3" type="ORF">SAMEA4873556_02754</name>
</gene>
<dbReference type="Gene3D" id="3.20.20.80">
    <property type="entry name" value="Glycosidases"/>
    <property type="match status" value="1"/>
</dbReference>